<dbReference type="PANTHER" id="PTHR30026">
    <property type="entry name" value="OUTER MEMBRANE PROTEIN TOLC"/>
    <property type="match status" value="1"/>
</dbReference>
<evidence type="ECO:0000256" key="8">
    <source>
        <dbReference type="SAM" id="SignalP"/>
    </source>
</evidence>
<dbReference type="GO" id="GO:1990281">
    <property type="term" value="C:efflux pump complex"/>
    <property type="evidence" value="ECO:0007669"/>
    <property type="project" value="TreeGrafter"/>
</dbReference>
<dbReference type="SUPFAM" id="SSF56954">
    <property type="entry name" value="Outer membrane efflux proteins (OEP)"/>
    <property type="match status" value="1"/>
</dbReference>
<evidence type="ECO:0000313" key="10">
    <source>
        <dbReference type="Proteomes" id="UP000271193"/>
    </source>
</evidence>
<evidence type="ECO:0000256" key="4">
    <source>
        <dbReference type="ARBA" id="ARBA00022452"/>
    </source>
</evidence>
<keyword evidence="5" id="KW-0812">Transmembrane</keyword>
<evidence type="ECO:0000256" key="7">
    <source>
        <dbReference type="ARBA" id="ARBA00023237"/>
    </source>
</evidence>
<dbReference type="EMBL" id="CP033932">
    <property type="protein sequence ID" value="AZB26099.1"/>
    <property type="molecule type" value="Genomic_DNA"/>
</dbReference>
<evidence type="ECO:0000256" key="2">
    <source>
        <dbReference type="ARBA" id="ARBA00007613"/>
    </source>
</evidence>
<dbReference type="GO" id="GO:0015288">
    <property type="term" value="F:porin activity"/>
    <property type="evidence" value="ECO:0007669"/>
    <property type="project" value="TreeGrafter"/>
</dbReference>
<dbReference type="GO" id="GO:0015562">
    <property type="term" value="F:efflux transmembrane transporter activity"/>
    <property type="evidence" value="ECO:0007669"/>
    <property type="project" value="InterPro"/>
</dbReference>
<sequence length="444" mass="50940">MKQFRTISILSILLLLLAQSLNAQKTENARPLSLEEIWKITEANNRQLKLSDLNLQQSKLEVLEAKDHWLPELSVGGEVRLNSKFLIYDNGLFSSPQDVPVKGYGYGVGYNLNFNLFNGGKDRRDILMKKEEESRKKYEFDLQKYNVKYSVAAAYFDLYKFLHFYDLLDAEIETEKKQLTVIESLHRNGILLKSDVLRTSVKLSQLELNLSDIKKKIEIAKQRINILIGHENDAEVIIYYKEPVESDTFTNIGYSDYIDMALNQSPDYKMVNSDIQWSELNIRQVKAVLLPKVSLFSNYNYTYPQISFYPYSNNLWGFGQTGVKVQFSLDNLYKSKHSVARAHIINIQAKEKAGIKKDEISLQVKEAYLQEQQALENVKTAMGNIKKTSEAVRVIRSSYLNQESLLTDLLEAENALLEAKFNVTAAQANVKLTHIRLLTIVGIL</sequence>
<accession>A0A3G6TE28</accession>
<dbReference type="PANTHER" id="PTHR30026:SF20">
    <property type="entry name" value="OUTER MEMBRANE PROTEIN TOLC"/>
    <property type="match status" value="1"/>
</dbReference>
<evidence type="ECO:0000256" key="5">
    <source>
        <dbReference type="ARBA" id="ARBA00022692"/>
    </source>
</evidence>
<comment type="subcellular location">
    <subcellularLocation>
        <location evidence="1">Cell outer membrane</location>
    </subcellularLocation>
</comment>
<dbReference type="GeneID" id="99066433"/>
<dbReference type="InterPro" id="IPR003423">
    <property type="entry name" value="OMP_efflux"/>
</dbReference>
<keyword evidence="8" id="KW-0732">Signal</keyword>
<comment type="similarity">
    <text evidence="2">Belongs to the outer membrane factor (OMF) (TC 1.B.17) family.</text>
</comment>
<keyword evidence="7" id="KW-0998">Cell outer membrane</keyword>
<dbReference type="KEGG" id="cben:EG339_16635"/>
<organism evidence="9 10">
    <name type="scientific">Chryseobacterium bernardetii</name>
    <dbReference type="NCBI Taxonomy" id="1241978"/>
    <lineage>
        <taxon>Bacteria</taxon>
        <taxon>Pseudomonadati</taxon>
        <taxon>Bacteroidota</taxon>
        <taxon>Flavobacteriia</taxon>
        <taxon>Flavobacteriales</taxon>
        <taxon>Weeksellaceae</taxon>
        <taxon>Chryseobacterium group</taxon>
        <taxon>Chryseobacterium</taxon>
    </lineage>
</organism>
<feature type="chain" id="PRO_5018188815" evidence="8">
    <location>
        <begin position="24"/>
        <end position="444"/>
    </location>
</feature>
<evidence type="ECO:0000256" key="1">
    <source>
        <dbReference type="ARBA" id="ARBA00004442"/>
    </source>
</evidence>
<evidence type="ECO:0000313" key="9">
    <source>
        <dbReference type="EMBL" id="AZB26099.1"/>
    </source>
</evidence>
<gene>
    <name evidence="9" type="ORF">EG339_16635</name>
</gene>
<keyword evidence="6" id="KW-0472">Membrane</keyword>
<evidence type="ECO:0000256" key="3">
    <source>
        <dbReference type="ARBA" id="ARBA00022448"/>
    </source>
</evidence>
<dbReference type="AlphaFoldDB" id="A0A3G6TE28"/>
<name>A0A3G6TE28_9FLAO</name>
<keyword evidence="10" id="KW-1185">Reference proteome</keyword>
<reference evidence="10" key="1">
    <citation type="submission" date="2018-11" db="EMBL/GenBank/DDBJ databases">
        <title>Proposal to divide the Flavobacteriaceae and reorganize its genera based on Amino Acid Identity values calculated from whole genome sequences.</title>
        <authorList>
            <person name="Nicholson A.C."/>
            <person name="Gulvik C.A."/>
            <person name="Whitney A.M."/>
            <person name="Humrighouse B.W."/>
            <person name="Bell M."/>
            <person name="Holmes B."/>
            <person name="Steigerwalt A.G."/>
            <person name="Villarma A."/>
            <person name="Sheth M."/>
            <person name="Batra D."/>
            <person name="Pryor J."/>
            <person name="Bernardet J.-F."/>
            <person name="Hugo C."/>
            <person name="Kampfer P."/>
            <person name="Newman J."/>
            <person name="McQuiston J.R."/>
        </authorList>
    </citation>
    <scope>NUCLEOTIDE SEQUENCE [LARGE SCALE GENOMIC DNA]</scope>
    <source>
        <strain evidence="10">G0229</strain>
    </source>
</reference>
<dbReference type="Gene3D" id="1.20.1600.10">
    <property type="entry name" value="Outer membrane efflux proteins (OEP)"/>
    <property type="match status" value="1"/>
</dbReference>
<dbReference type="Proteomes" id="UP000271193">
    <property type="component" value="Chromosome"/>
</dbReference>
<keyword evidence="4" id="KW-1134">Transmembrane beta strand</keyword>
<feature type="signal peptide" evidence="8">
    <location>
        <begin position="1"/>
        <end position="23"/>
    </location>
</feature>
<dbReference type="InterPro" id="IPR051906">
    <property type="entry name" value="TolC-like"/>
</dbReference>
<keyword evidence="3" id="KW-0813">Transport</keyword>
<evidence type="ECO:0000256" key="6">
    <source>
        <dbReference type="ARBA" id="ARBA00023136"/>
    </source>
</evidence>
<dbReference type="GO" id="GO:0009279">
    <property type="term" value="C:cell outer membrane"/>
    <property type="evidence" value="ECO:0007669"/>
    <property type="project" value="UniProtKB-SubCell"/>
</dbReference>
<proteinExistence type="inferred from homology"/>
<protein>
    <submittedName>
        <fullName evidence="9">TolC family protein</fullName>
    </submittedName>
</protein>
<dbReference type="RefSeq" id="WP_123871036.1">
    <property type="nucleotide sequence ID" value="NZ_CP033932.1"/>
</dbReference>
<dbReference type="Pfam" id="PF02321">
    <property type="entry name" value="OEP"/>
    <property type="match status" value="2"/>
</dbReference>